<accession>A0AAE8C3H6</accession>
<proteinExistence type="predicted"/>
<sequence length="229" mass="26026">MKPYTLLKRSKLNPDVFALVRDNEVLVSFKPSKFYAALNTVVKEHGLKEVDVVWRDGTRTVEHLVVHHTRRLVSVDTIMNYYNVCLMLRAQGAAVSLATPVDIRAMFDANGPLISEIHIDPELAEKLVVALTPKHPMFADAHSSHEEDDDMFDDDDLDPDDDFEDEDDLCDDDFTPEEDRLSLIAWGYRAEDWSTTLTDDAVQEVHSLEVGIDHDIELPLAPDAKDKYF</sequence>
<keyword evidence="3" id="KW-1185">Reference proteome</keyword>
<gene>
    <name evidence="2" type="ORF">pEaSNUABM1_00314</name>
</gene>
<reference evidence="2 3" key="1">
    <citation type="submission" date="2021-06" db="EMBL/GenBank/DDBJ databases">
        <title>Complete genome sequence of Erwinia phage pEa_SNUABM_1.</title>
        <authorList>
            <person name="Kim S.G."/>
            <person name="Park S.C."/>
        </authorList>
    </citation>
    <scope>NUCLEOTIDE SEQUENCE [LARGE SCALE GENOMIC DNA]</scope>
</reference>
<dbReference type="EMBL" id="MZ443776">
    <property type="protein sequence ID" value="QZE57523.1"/>
    <property type="molecule type" value="Genomic_DNA"/>
</dbReference>
<protein>
    <submittedName>
        <fullName evidence="2">Uncharacterized protein</fullName>
    </submittedName>
</protein>
<name>A0AAE8C3H6_9CAUD</name>
<feature type="compositionally biased region" description="Acidic residues" evidence="1">
    <location>
        <begin position="146"/>
        <end position="175"/>
    </location>
</feature>
<feature type="region of interest" description="Disordered" evidence="1">
    <location>
        <begin position="139"/>
        <end position="175"/>
    </location>
</feature>
<evidence type="ECO:0000256" key="1">
    <source>
        <dbReference type="SAM" id="MobiDB-lite"/>
    </source>
</evidence>
<organism evidence="2 3">
    <name type="scientific">Erwinia phage pEa_SNUABM_1</name>
    <dbReference type="NCBI Taxonomy" id="2869543"/>
    <lineage>
        <taxon>Viruses</taxon>
        <taxon>Duplodnaviria</taxon>
        <taxon>Heunggongvirae</taxon>
        <taxon>Uroviricota</taxon>
        <taxon>Caudoviricetes</taxon>
        <taxon>Alexandravirus</taxon>
        <taxon>Alexandravirus SNUABM1</taxon>
    </lineage>
</organism>
<evidence type="ECO:0000313" key="3">
    <source>
        <dbReference type="Proteomes" id="UP000827973"/>
    </source>
</evidence>
<evidence type="ECO:0000313" key="2">
    <source>
        <dbReference type="EMBL" id="QZE57523.1"/>
    </source>
</evidence>
<dbReference type="Proteomes" id="UP000827973">
    <property type="component" value="Segment"/>
</dbReference>